<dbReference type="RefSeq" id="WP_131551748.1">
    <property type="nucleotide sequence ID" value="NZ_SJSK01000001.1"/>
</dbReference>
<protein>
    <submittedName>
        <fullName evidence="2">Uncharacterized protein</fullName>
    </submittedName>
</protein>
<keyword evidence="3" id="KW-1185">Reference proteome</keyword>
<name>A0A4R0N5I9_9SPHI</name>
<feature type="signal peptide" evidence="1">
    <location>
        <begin position="1"/>
        <end position="22"/>
    </location>
</feature>
<reference evidence="2 3" key="1">
    <citation type="submission" date="2019-02" db="EMBL/GenBank/DDBJ databases">
        <title>Pedobacter sp. RP-1-13 sp. nov., isolated from Arctic soil.</title>
        <authorList>
            <person name="Dahal R.H."/>
        </authorList>
    </citation>
    <scope>NUCLEOTIDE SEQUENCE [LARGE SCALE GENOMIC DNA]</scope>
    <source>
        <strain evidence="2 3">RP-1-13</strain>
    </source>
</reference>
<gene>
    <name evidence="2" type="ORF">EZ428_03675</name>
</gene>
<comment type="caution">
    <text evidence="2">The sequence shown here is derived from an EMBL/GenBank/DDBJ whole genome shotgun (WGS) entry which is preliminary data.</text>
</comment>
<organism evidence="2 3">
    <name type="scientific">Pedobacter frigiditerrae</name>
    <dbReference type="NCBI Taxonomy" id="2530452"/>
    <lineage>
        <taxon>Bacteria</taxon>
        <taxon>Pseudomonadati</taxon>
        <taxon>Bacteroidota</taxon>
        <taxon>Sphingobacteriia</taxon>
        <taxon>Sphingobacteriales</taxon>
        <taxon>Sphingobacteriaceae</taxon>
        <taxon>Pedobacter</taxon>
    </lineage>
</organism>
<accession>A0A4R0N5I9</accession>
<evidence type="ECO:0000313" key="2">
    <source>
        <dbReference type="EMBL" id="TCC93882.1"/>
    </source>
</evidence>
<dbReference type="OrthoDB" id="10016025at2"/>
<keyword evidence="1" id="KW-0732">Signal</keyword>
<dbReference type="Proteomes" id="UP000292884">
    <property type="component" value="Unassembled WGS sequence"/>
</dbReference>
<feature type="chain" id="PRO_5020266470" evidence="1">
    <location>
        <begin position="23"/>
        <end position="127"/>
    </location>
</feature>
<sequence>MKRLIFIFSMSITLISLSKSMAQNGRNNNSDFKVPLPVVAPSLNPDFGYNIAIPAMPPIIVPPGVPTIMAASYLPQLPSSPGMPIAPESNMIQSIEGDITQSNFPKTIMLPPLPTIPSNPQVRLALY</sequence>
<evidence type="ECO:0000313" key="3">
    <source>
        <dbReference type="Proteomes" id="UP000292884"/>
    </source>
</evidence>
<evidence type="ECO:0000256" key="1">
    <source>
        <dbReference type="SAM" id="SignalP"/>
    </source>
</evidence>
<dbReference type="AlphaFoldDB" id="A0A4R0N5I9"/>
<proteinExistence type="predicted"/>
<dbReference type="EMBL" id="SJSK01000001">
    <property type="protein sequence ID" value="TCC93882.1"/>
    <property type="molecule type" value="Genomic_DNA"/>
</dbReference>